<accession>A0A556UZT8</accession>
<dbReference type="AlphaFoldDB" id="A0A556UZT8"/>
<evidence type="ECO:0000256" key="1">
    <source>
        <dbReference type="SAM" id="MobiDB-lite"/>
    </source>
</evidence>
<dbReference type="Proteomes" id="UP000319801">
    <property type="component" value="Unassembled WGS sequence"/>
</dbReference>
<organism evidence="2 3">
    <name type="scientific">Bagarius yarrelli</name>
    <name type="common">Goonch</name>
    <name type="synonym">Bagrus yarrelli</name>
    <dbReference type="NCBI Taxonomy" id="175774"/>
    <lineage>
        <taxon>Eukaryota</taxon>
        <taxon>Metazoa</taxon>
        <taxon>Chordata</taxon>
        <taxon>Craniata</taxon>
        <taxon>Vertebrata</taxon>
        <taxon>Euteleostomi</taxon>
        <taxon>Actinopterygii</taxon>
        <taxon>Neopterygii</taxon>
        <taxon>Teleostei</taxon>
        <taxon>Ostariophysi</taxon>
        <taxon>Siluriformes</taxon>
        <taxon>Sisoridae</taxon>
        <taxon>Sisorinae</taxon>
        <taxon>Bagarius</taxon>
    </lineage>
</organism>
<name>A0A556UZT8_BAGYA</name>
<keyword evidence="3" id="KW-1185">Reference proteome</keyword>
<evidence type="ECO:0000313" key="3">
    <source>
        <dbReference type="Proteomes" id="UP000319801"/>
    </source>
</evidence>
<dbReference type="EMBL" id="VCAZ01000084">
    <property type="protein sequence ID" value="TSQ35281.1"/>
    <property type="molecule type" value="Genomic_DNA"/>
</dbReference>
<evidence type="ECO:0000313" key="2">
    <source>
        <dbReference type="EMBL" id="TSQ35281.1"/>
    </source>
</evidence>
<proteinExistence type="predicted"/>
<sequence>MLVIAAPCSEVPALRLHVGLPPYLYSTSVEEEEEEEEEKRKSTGAVTCYPGSQWTPGAEEEFNQDEDNLHTLGHTLKGETHHFPPTSIFGNGGQEPKKPPFKV</sequence>
<feature type="region of interest" description="Disordered" evidence="1">
    <location>
        <begin position="27"/>
        <end position="57"/>
    </location>
</feature>
<comment type="caution">
    <text evidence="2">The sequence shown here is derived from an EMBL/GenBank/DDBJ whole genome shotgun (WGS) entry which is preliminary data.</text>
</comment>
<gene>
    <name evidence="2" type="ORF">Baya_11094</name>
</gene>
<reference evidence="2 3" key="1">
    <citation type="journal article" date="2019" name="Genome Biol. Evol.">
        <title>Whole-Genome Sequencing of the Giant Devil Catfish, Bagarius yarrelli.</title>
        <authorList>
            <person name="Jiang W."/>
            <person name="Lv Y."/>
            <person name="Cheng L."/>
            <person name="Yang K."/>
            <person name="Chao B."/>
            <person name="Wang X."/>
            <person name="Li Y."/>
            <person name="Pan X."/>
            <person name="You X."/>
            <person name="Zhang Y."/>
            <person name="Yang J."/>
            <person name="Li J."/>
            <person name="Zhang X."/>
            <person name="Liu S."/>
            <person name="Sun C."/>
            <person name="Yang J."/>
            <person name="Shi Q."/>
        </authorList>
    </citation>
    <scope>NUCLEOTIDE SEQUENCE [LARGE SCALE GENOMIC DNA]</scope>
    <source>
        <strain evidence="2">JWS20170419001</strain>
        <tissue evidence="2">Muscle</tissue>
    </source>
</reference>
<feature type="region of interest" description="Disordered" evidence="1">
    <location>
        <begin position="75"/>
        <end position="103"/>
    </location>
</feature>
<protein>
    <submittedName>
        <fullName evidence="2">Uncharacterized protein</fullName>
    </submittedName>
</protein>